<dbReference type="GO" id="GO:0006281">
    <property type="term" value="P:DNA repair"/>
    <property type="evidence" value="ECO:0007669"/>
    <property type="project" value="InterPro"/>
</dbReference>
<dbReference type="EMBL" id="HACG01045886">
    <property type="protein sequence ID" value="CEK92751.1"/>
    <property type="molecule type" value="Transcribed_RNA"/>
</dbReference>
<dbReference type="InterPro" id="IPR005135">
    <property type="entry name" value="Endo/exonuclease/phosphatase"/>
</dbReference>
<evidence type="ECO:0000313" key="2">
    <source>
        <dbReference type="EMBL" id="CEK92751.1"/>
    </source>
</evidence>
<gene>
    <name evidence="2" type="primary">ORF189909</name>
</gene>
<protein>
    <recommendedName>
        <fullName evidence="1">Endonuclease/exonuclease/phosphatase domain-containing protein</fullName>
    </recommendedName>
</protein>
<reference evidence="2" key="1">
    <citation type="submission" date="2014-12" db="EMBL/GenBank/DDBJ databases">
        <title>Insight into the proteome of Arion vulgaris.</title>
        <authorList>
            <person name="Aradska J."/>
            <person name="Bulat T."/>
            <person name="Smidak R."/>
            <person name="Sarate P."/>
            <person name="Gangsoo J."/>
            <person name="Sialana F."/>
            <person name="Bilban M."/>
            <person name="Lubec G."/>
        </authorList>
    </citation>
    <scope>NUCLEOTIDE SEQUENCE</scope>
    <source>
        <tissue evidence="2">Skin</tissue>
    </source>
</reference>
<dbReference type="InterPro" id="IPR036691">
    <property type="entry name" value="Endo/exonu/phosph_ase_sf"/>
</dbReference>
<evidence type="ECO:0000259" key="1">
    <source>
        <dbReference type="Pfam" id="PF03372"/>
    </source>
</evidence>
<dbReference type="SUPFAM" id="SSF56219">
    <property type="entry name" value="DNase I-like"/>
    <property type="match status" value="1"/>
</dbReference>
<dbReference type="GO" id="GO:0008311">
    <property type="term" value="F:double-stranded DNA 3'-5' DNA exonuclease activity"/>
    <property type="evidence" value="ECO:0007669"/>
    <property type="project" value="InterPro"/>
</dbReference>
<dbReference type="CDD" id="cd09076">
    <property type="entry name" value="L1-EN"/>
    <property type="match status" value="1"/>
</dbReference>
<accession>A0A0B7BK87</accession>
<sequence length="211" mass="23604">QEIEIATETCKKGRHTGKPTSQVVCGAPSASMTVADESRFAEVSNPTRTLLGSKTHTKIGFWNVRTMATATKSAQIAEEMKRYELDILGLSEVRWPGTDRRVVSGLTFIYSGREDGKHFEGVGIMMTPRVAKSMLEWEPISSRIIRARFSTRHVNMTILQCYAPTNEADDDKKDTFYEQLQDQINKTQKHDLLVVMGDFNAKVGSDNVGVE</sequence>
<feature type="non-terminal residue" evidence="2">
    <location>
        <position position="211"/>
    </location>
</feature>
<name>A0A0B7BK87_9EUPU</name>
<organism evidence="2">
    <name type="scientific">Arion vulgaris</name>
    <dbReference type="NCBI Taxonomy" id="1028688"/>
    <lineage>
        <taxon>Eukaryota</taxon>
        <taxon>Metazoa</taxon>
        <taxon>Spiralia</taxon>
        <taxon>Lophotrochozoa</taxon>
        <taxon>Mollusca</taxon>
        <taxon>Gastropoda</taxon>
        <taxon>Heterobranchia</taxon>
        <taxon>Euthyneura</taxon>
        <taxon>Panpulmonata</taxon>
        <taxon>Eupulmonata</taxon>
        <taxon>Stylommatophora</taxon>
        <taxon>Helicina</taxon>
        <taxon>Arionoidea</taxon>
        <taxon>Arionidae</taxon>
        <taxon>Arion</taxon>
    </lineage>
</organism>
<dbReference type="PANTHER" id="PTHR43250:SF2">
    <property type="entry name" value="EXODEOXYRIBONUCLEASE III"/>
    <property type="match status" value="1"/>
</dbReference>
<dbReference type="InterPro" id="IPR037493">
    <property type="entry name" value="ExoIII-like"/>
</dbReference>
<dbReference type="AlphaFoldDB" id="A0A0B7BK87"/>
<proteinExistence type="predicted"/>
<feature type="non-terminal residue" evidence="2">
    <location>
        <position position="1"/>
    </location>
</feature>
<dbReference type="Pfam" id="PF03372">
    <property type="entry name" value="Exo_endo_phos"/>
    <property type="match status" value="1"/>
</dbReference>
<feature type="domain" description="Endonuclease/exonuclease/phosphatase" evidence="1">
    <location>
        <begin position="62"/>
        <end position="205"/>
    </location>
</feature>
<dbReference type="PANTHER" id="PTHR43250">
    <property type="entry name" value="EXODEOXYRIBONUCLEASE III"/>
    <property type="match status" value="1"/>
</dbReference>
<dbReference type="Gene3D" id="3.60.10.10">
    <property type="entry name" value="Endonuclease/exonuclease/phosphatase"/>
    <property type="match status" value="1"/>
</dbReference>